<dbReference type="AlphaFoldDB" id="A0A161VRL6"/>
<sequence>MAPRPNGRHNDGQKPPEKFRCKVGGEWKPWSSFSKKQQKLVQDKLNRRARIDAANTGMVCRIHSGEPVKEIQCEGPCNQVLVLDKFSKNNRTNGVNICKACQHWINTQEPGYAPWASPNTGLDPLEEMDDFETRLPTEPSDIFDLHDDRPLAPITGTDGLTDLEKDETDVPSLKSAGLDISRARQNIVPPRLDTESVASARQMTGSVTSETTTQPFQEDLGETSLWLSQAKIAQAQTSVRVTYNAWDSNGRQYQLSKTPTIQSGPSSVISSIAGASNSRSQALGNNRPETVSNSRPQKSANTRKPVTGGTWAGGRQADRKQLTEKEHRELQRNMPQRQIIVPYDNDDDDSDDDE</sequence>
<keyword evidence="4" id="KW-1185">Reference proteome</keyword>
<dbReference type="InterPro" id="IPR024630">
    <property type="entry name" value="Stc1"/>
</dbReference>
<organism evidence="3 4">
    <name type="scientific">Colletotrichum incanum</name>
    <name type="common">Soybean anthracnose fungus</name>
    <dbReference type="NCBI Taxonomy" id="1573173"/>
    <lineage>
        <taxon>Eukaryota</taxon>
        <taxon>Fungi</taxon>
        <taxon>Dikarya</taxon>
        <taxon>Ascomycota</taxon>
        <taxon>Pezizomycotina</taxon>
        <taxon>Sordariomycetes</taxon>
        <taxon>Hypocreomycetidae</taxon>
        <taxon>Glomerellales</taxon>
        <taxon>Glomerellaceae</taxon>
        <taxon>Colletotrichum</taxon>
        <taxon>Colletotrichum spaethianum species complex</taxon>
    </lineage>
</organism>
<dbReference type="STRING" id="1573173.A0A161VRL6"/>
<feature type="compositionally biased region" description="Basic and acidic residues" evidence="1">
    <location>
        <begin position="316"/>
        <end position="331"/>
    </location>
</feature>
<feature type="region of interest" description="Disordered" evidence="1">
    <location>
        <begin position="1"/>
        <end position="21"/>
    </location>
</feature>
<dbReference type="EMBL" id="LFIW01002021">
    <property type="protein sequence ID" value="KZL79874.1"/>
    <property type="molecule type" value="Genomic_DNA"/>
</dbReference>
<evidence type="ECO:0000313" key="3">
    <source>
        <dbReference type="EMBL" id="KZL79874.1"/>
    </source>
</evidence>
<proteinExistence type="predicted"/>
<evidence type="ECO:0000256" key="1">
    <source>
        <dbReference type="SAM" id="MobiDB-lite"/>
    </source>
</evidence>
<protein>
    <recommendedName>
        <fullName evidence="2">Stc1 domain-containing protein</fullName>
    </recommendedName>
</protein>
<feature type="compositionally biased region" description="Basic and acidic residues" evidence="1">
    <location>
        <begin position="8"/>
        <end position="21"/>
    </location>
</feature>
<reference evidence="3 4" key="1">
    <citation type="submission" date="2015-06" db="EMBL/GenBank/DDBJ databases">
        <title>Survival trade-offs in plant roots during colonization by closely related pathogenic and mutualistic fungi.</title>
        <authorList>
            <person name="Hacquard S."/>
            <person name="Kracher B."/>
            <person name="Hiruma K."/>
            <person name="Weinman A."/>
            <person name="Muench P."/>
            <person name="Garrido Oter R."/>
            <person name="Ver Loren van Themaat E."/>
            <person name="Dallerey J.-F."/>
            <person name="Damm U."/>
            <person name="Henrissat B."/>
            <person name="Lespinet O."/>
            <person name="Thon M."/>
            <person name="Kemen E."/>
            <person name="McHardy A.C."/>
            <person name="Schulze-Lefert P."/>
            <person name="O'Connell R.J."/>
        </authorList>
    </citation>
    <scope>NUCLEOTIDE SEQUENCE [LARGE SCALE GENOMIC DNA]</scope>
    <source>
        <strain evidence="3 4">MAFF 238704</strain>
    </source>
</reference>
<evidence type="ECO:0000313" key="4">
    <source>
        <dbReference type="Proteomes" id="UP000076584"/>
    </source>
</evidence>
<dbReference type="Proteomes" id="UP000076584">
    <property type="component" value="Unassembled WGS sequence"/>
</dbReference>
<feature type="region of interest" description="Disordered" evidence="1">
    <location>
        <begin position="139"/>
        <end position="166"/>
    </location>
</feature>
<dbReference type="Pfam" id="PF12898">
    <property type="entry name" value="Stc1"/>
    <property type="match status" value="1"/>
</dbReference>
<feature type="compositionally biased region" description="Polar residues" evidence="1">
    <location>
        <begin position="275"/>
        <end position="304"/>
    </location>
</feature>
<name>A0A161VRL6_COLIC</name>
<feature type="compositionally biased region" description="Acidic residues" evidence="1">
    <location>
        <begin position="344"/>
        <end position="354"/>
    </location>
</feature>
<feature type="domain" description="Stc1" evidence="2">
    <location>
        <begin position="20"/>
        <end position="103"/>
    </location>
</feature>
<accession>A0A161VRL6</accession>
<gene>
    <name evidence="3" type="ORF">CI238_02335</name>
</gene>
<comment type="caution">
    <text evidence="3">The sequence shown here is derived from an EMBL/GenBank/DDBJ whole genome shotgun (WGS) entry which is preliminary data.</text>
</comment>
<evidence type="ECO:0000259" key="2">
    <source>
        <dbReference type="Pfam" id="PF12898"/>
    </source>
</evidence>
<feature type="region of interest" description="Disordered" evidence="1">
    <location>
        <begin position="275"/>
        <end position="354"/>
    </location>
</feature>